<evidence type="ECO:0000313" key="2">
    <source>
        <dbReference type="EMBL" id="KAJ1198902.1"/>
    </source>
</evidence>
<comment type="caution">
    <text evidence="2">The sequence shown here is derived from an EMBL/GenBank/DDBJ whole genome shotgun (WGS) entry which is preliminary data.</text>
</comment>
<evidence type="ECO:0000256" key="1">
    <source>
        <dbReference type="SAM" id="MobiDB-lite"/>
    </source>
</evidence>
<dbReference type="Proteomes" id="UP001066276">
    <property type="component" value="Chromosome 2_1"/>
</dbReference>
<accession>A0AAV7VFF8</accession>
<sequence length="126" mass="14008">MQTRRHSADRTLHYQQNTVRATPLSPSGSARQLQLPKQPHRHSTLGNRRLRFPASVRCGETRCVIHRTALASARPHPEPRCSAAAVNEQLQLHLIKELTMCQLAPALPLKPQHSLIAPLELLGDGP</sequence>
<reference evidence="2" key="1">
    <citation type="journal article" date="2022" name="bioRxiv">
        <title>Sequencing and chromosome-scale assembly of the giantPleurodeles waltlgenome.</title>
        <authorList>
            <person name="Brown T."/>
            <person name="Elewa A."/>
            <person name="Iarovenko S."/>
            <person name="Subramanian E."/>
            <person name="Araus A.J."/>
            <person name="Petzold A."/>
            <person name="Susuki M."/>
            <person name="Suzuki K.-i.T."/>
            <person name="Hayashi T."/>
            <person name="Toyoda A."/>
            <person name="Oliveira C."/>
            <person name="Osipova E."/>
            <person name="Leigh N.D."/>
            <person name="Simon A."/>
            <person name="Yun M.H."/>
        </authorList>
    </citation>
    <scope>NUCLEOTIDE SEQUENCE</scope>
    <source>
        <strain evidence="2">20211129_DDA</strain>
        <tissue evidence="2">Liver</tissue>
    </source>
</reference>
<name>A0AAV7VFF8_PLEWA</name>
<evidence type="ECO:0000313" key="3">
    <source>
        <dbReference type="Proteomes" id="UP001066276"/>
    </source>
</evidence>
<proteinExistence type="predicted"/>
<dbReference type="AlphaFoldDB" id="A0AAV7VFF8"/>
<protein>
    <submittedName>
        <fullName evidence="2">Uncharacterized protein</fullName>
    </submittedName>
</protein>
<feature type="compositionally biased region" description="Polar residues" evidence="1">
    <location>
        <begin position="13"/>
        <end position="32"/>
    </location>
</feature>
<feature type="compositionally biased region" description="Basic and acidic residues" evidence="1">
    <location>
        <begin position="1"/>
        <end position="12"/>
    </location>
</feature>
<keyword evidence="3" id="KW-1185">Reference proteome</keyword>
<feature type="region of interest" description="Disordered" evidence="1">
    <location>
        <begin position="1"/>
        <end position="44"/>
    </location>
</feature>
<gene>
    <name evidence="2" type="ORF">NDU88_002740</name>
</gene>
<dbReference type="EMBL" id="JANPWB010000003">
    <property type="protein sequence ID" value="KAJ1198902.1"/>
    <property type="molecule type" value="Genomic_DNA"/>
</dbReference>
<organism evidence="2 3">
    <name type="scientific">Pleurodeles waltl</name>
    <name type="common">Iberian ribbed newt</name>
    <dbReference type="NCBI Taxonomy" id="8319"/>
    <lineage>
        <taxon>Eukaryota</taxon>
        <taxon>Metazoa</taxon>
        <taxon>Chordata</taxon>
        <taxon>Craniata</taxon>
        <taxon>Vertebrata</taxon>
        <taxon>Euteleostomi</taxon>
        <taxon>Amphibia</taxon>
        <taxon>Batrachia</taxon>
        <taxon>Caudata</taxon>
        <taxon>Salamandroidea</taxon>
        <taxon>Salamandridae</taxon>
        <taxon>Pleurodelinae</taxon>
        <taxon>Pleurodeles</taxon>
    </lineage>
</organism>